<dbReference type="RefSeq" id="XP_024705058.1">
    <property type="nucleotide sequence ID" value="XM_024853314.1"/>
</dbReference>
<evidence type="ECO:0000313" key="2">
    <source>
        <dbReference type="Proteomes" id="UP000234275"/>
    </source>
</evidence>
<dbReference type="AlphaFoldDB" id="A0A2I2GA57"/>
<evidence type="ECO:0000313" key="1">
    <source>
        <dbReference type="EMBL" id="PLB49756.1"/>
    </source>
</evidence>
<name>A0A2I2GA57_9EURO</name>
<keyword evidence="2" id="KW-1185">Reference proteome</keyword>
<sequence length="76" mass="8696">MPKHILMECPLHTTSRRKLIKHLGKIKGLRGRVQDYNAVLGNPQTLEDEEKEENLEHNTLLAGLELDDKDNGYTES</sequence>
<dbReference type="EMBL" id="MSFO01000004">
    <property type="protein sequence ID" value="PLB49756.1"/>
    <property type="molecule type" value="Genomic_DNA"/>
</dbReference>
<gene>
    <name evidence="1" type="ORF">P170DRAFT_476043</name>
</gene>
<dbReference type="VEuPathDB" id="FungiDB:P170DRAFT_476043"/>
<dbReference type="Proteomes" id="UP000234275">
    <property type="component" value="Unassembled WGS sequence"/>
</dbReference>
<proteinExistence type="predicted"/>
<comment type="caution">
    <text evidence="1">The sequence shown here is derived from an EMBL/GenBank/DDBJ whole genome shotgun (WGS) entry which is preliminary data.</text>
</comment>
<dbReference type="GeneID" id="36561012"/>
<reference evidence="1 2" key="1">
    <citation type="submission" date="2016-12" db="EMBL/GenBank/DDBJ databases">
        <title>The genomes of Aspergillus section Nigri reveals drivers in fungal speciation.</title>
        <authorList>
            <consortium name="DOE Joint Genome Institute"/>
            <person name="Vesth T.C."/>
            <person name="Nybo J."/>
            <person name="Theobald S."/>
            <person name="Brandl J."/>
            <person name="Frisvad J.C."/>
            <person name="Nielsen K.F."/>
            <person name="Lyhne E.K."/>
            <person name="Kogle M.E."/>
            <person name="Kuo A."/>
            <person name="Riley R."/>
            <person name="Clum A."/>
            <person name="Nolan M."/>
            <person name="Lipzen A."/>
            <person name="Salamov A."/>
            <person name="Henrissat B."/>
            <person name="Wiebenga A."/>
            <person name="De Vries R.P."/>
            <person name="Grigoriev I.V."/>
            <person name="Mortensen U.H."/>
            <person name="Andersen M.R."/>
            <person name="Baker S.E."/>
        </authorList>
    </citation>
    <scope>NUCLEOTIDE SEQUENCE [LARGE SCALE GENOMIC DNA]</scope>
    <source>
        <strain evidence="1 2">IBT 23096</strain>
    </source>
</reference>
<organism evidence="1 2">
    <name type="scientific">Aspergillus steynii IBT 23096</name>
    <dbReference type="NCBI Taxonomy" id="1392250"/>
    <lineage>
        <taxon>Eukaryota</taxon>
        <taxon>Fungi</taxon>
        <taxon>Dikarya</taxon>
        <taxon>Ascomycota</taxon>
        <taxon>Pezizomycotina</taxon>
        <taxon>Eurotiomycetes</taxon>
        <taxon>Eurotiomycetidae</taxon>
        <taxon>Eurotiales</taxon>
        <taxon>Aspergillaceae</taxon>
        <taxon>Aspergillus</taxon>
        <taxon>Aspergillus subgen. Circumdati</taxon>
    </lineage>
</organism>
<protein>
    <submittedName>
        <fullName evidence="1">Uncharacterized protein</fullName>
    </submittedName>
</protein>
<accession>A0A2I2GA57</accession>